<keyword evidence="2 6" id="KW-0808">Transferase</keyword>
<dbReference type="GO" id="GO:0003677">
    <property type="term" value="F:DNA binding"/>
    <property type="evidence" value="ECO:0007669"/>
    <property type="project" value="UniProtKB-UniRule"/>
</dbReference>
<dbReference type="NCBIfam" id="NF001616">
    <property type="entry name" value="PRK00405.1"/>
    <property type="match status" value="1"/>
</dbReference>
<dbReference type="Pfam" id="PF10385">
    <property type="entry name" value="RNA_pol_Rpb2_45"/>
    <property type="match status" value="1"/>
</dbReference>
<dbReference type="Pfam" id="PF04560">
    <property type="entry name" value="RNA_pol_Rpb2_7"/>
    <property type="match status" value="1"/>
</dbReference>
<dbReference type="Gene3D" id="3.90.1110.10">
    <property type="entry name" value="RNA polymerase Rpb2, domain 2"/>
    <property type="match status" value="2"/>
</dbReference>
<feature type="domain" description="RNA polymerase Rpb2" evidence="12">
    <location>
        <begin position="517"/>
        <end position="585"/>
    </location>
</feature>
<evidence type="ECO:0000259" key="12">
    <source>
        <dbReference type="Pfam" id="PF04565"/>
    </source>
</evidence>
<dbReference type="RefSeq" id="WP_139592179.1">
    <property type="nucleotide sequence ID" value="NZ_CP040825.1"/>
</dbReference>
<evidence type="ECO:0000256" key="2">
    <source>
        <dbReference type="ARBA" id="ARBA00022679"/>
    </source>
</evidence>
<dbReference type="Pfam" id="PF04563">
    <property type="entry name" value="RNA_pol_Rpb2_1"/>
    <property type="match status" value="1"/>
</dbReference>
<keyword evidence="1 6" id="KW-0240">DNA-directed RNA polymerase</keyword>
<proteinExistence type="inferred from homology"/>
<dbReference type="PANTHER" id="PTHR20856">
    <property type="entry name" value="DNA-DIRECTED RNA POLYMERASE I SUBUNIT 2"/>
    <property type="match status" value="1"/>
</dbReference>
<dbReference type="InterPro" id="IPR019462">
    <property type="entry name" value="DNA-dir_RNA_pol_bsu_external_1"/>
</dbReference>
<comment type="catalytic activity">
    <reaction evidence="5 6 8">
        <text>RNA(n) + a ribonucleoside 5'-triphosphate = RNA(n+1) + diphosphate</text>
        <dbReference type="Rhea" id="RHEA:21248"/>
        <dbReference type="Rhea" id="RHEA-COMP:14527"/>
        <dbReference type="Rhea" id="RHEA-COMP:17342"/>
        <dbReference type="ChEBI" id="CHEBI:33019"/>
        <dbReference type="ChEBI" id="CHEBI:61557"/>
        <dbReference type="ChEBI" id="CHEBI:140395"/>
        <dbReference type="EC" id="2.7.7.6"/>
    </reaction>
</comment>
<comment type="similarity">
    <text evidence="6 7">Belongs to the RNA polymerase beta chain family.</text>
</comment>
<keyword evidence="4 6" id="KW-0804">Transcription</keyword>
<keyword evidence="3 6" id="KW-0548">Nucleotidyltransferase</keyword>
<evidence type="ECO:0000259" key="9">
    <source>
        <dbReference type="Pfam" id="PF00562"/>
    </source>
</evidence>
<dbReference type="GO" id="GO:0006351">
    <property type="term" value="P:DNA-templated transcription"/>
    <property type="evidence" value="ECO:0007669"/>
    <property type="project" value="UniProtKB-UniRule"/>
</dbReference>
<gene>
    <name evidence="6" type="primary">rpoB</name>
    <name evidence="14" type="ORF">FG904_01555</name>
</gene>
<dbReference type="Gene3D" id="2.30.150.10">
    <property type="entry name" value="DNA-directed RNA polymerase, beta subunit, external 1 domain"/>
    <property type="match status" value="1"/>
</dbReference>
<evidence type="ECO:0000313" key="14">
    <source>
        <dbReference type="EMBL" id="QCZ36696.1"/>
    </source>
</evidence>
<feature type="domain" description="RNA polymerase beta subunit protrusion" evidence="11">
    <location>
        <begin position="40"/>
        <end position="503"/>
    </location>
</feature>
<dbReference type="InterPro" id="IPR007645">
    <property type="entry name" value="RNA_pol_Rpb2_3"/>
</dbReference>
<evidence type="ECO:0000256" key="6">
    <source>
        <dbReference type="HAMAP-Rule" id="MF_01321"/>
    </source>
</evidence>
<dbReference type="Gene3D" id="3.90.1800.10">
    <property type="entry name" value="RNA polymerase alpha subunit dimerisation domain"/>
    <property type="match status" value="1"/>
</dbReference>
<dbReference type="EC" id="2.7.7.6" evidence="6 8"/>
<dbReference type="KEGG" id="mnh:FG904_01555"/>
<evidence type="ECO:0000256" key="4">
    <source>
        <dbReference type="ARBA" id="ARBA00023163"/>
    </source>
</evidence>
<dbReference type="InterPro" id="IPR007644">
    <property type="entry name" value="RNA_pol_bsu_protrusion"/>
</dbReference>
<evidence type="ECO:0000256" key="1">
    <source>
        <dbReference type="ARBA" id="ARBA00022478"/>
    </source>
</evidence>
<dbReference type="AlphaFoldDB" id="A0A5B7XV46"/>
<protein>
    <recommendedName>
        <fullName evidence="6 8">DNA-directed RNA polymerase subunit beta</fullName>
        <shortName evidence="6">RNAP subunit beta</shortName>
        <ecNumber evidence="6 8">2.7.7.6</ecNumber>
    </recommendedName>
    <alternativeName>
        <fullName evidence="6">RNA polymerase subunit beta</fullName>
    </alternativeName>
    <alternativeName>
        <fullName evidence="6">Transcriptase subunit beta</fullName>
    </alternativeName>
</protein>
<dbReference type="GO" id="GO:0032549">
    <property type="term" value="F:ribonucleoside binding"/>
    <property type="evidence" value="ECO:0007669"/>
    <property type="project" value="InterPro"/>
</dbReference>
<name>A0A5B7XV46_9MOLU</name>
<organism evidence="14 15">
    <name type="scientific">Mycoplasma nasistruthionis</name>
    <dbReference type="NCBI Taxonomy" id="353852"/>
    <lineage>
        <taxon>Bacteria</taxon>
        <taxon>Bacillati</taxon>
        <taxon>Mycoplasmatota</taxon>
        <taxon>Mollicutes</taxon>
        <taxon>Mycoplasmataceae</taxon>
        <taxon>Mycoplasma</taxon>
    </lineage>
</organism>
<dbReference type="OrthoDB" id="9803954at2"/>
<comment type="function">
    <text evidence="6 8">DNA-dependent RNA polymerase catalyzes the transcription of DNA into RNA using the four ribonucleoside triphosphates as substrates.</text>
</comment>
<dbReference type="InterPro" id="IPR010243">
    <property type="entry name" value="RNA_pol_bsu_bac"/>
</dbReference>
<evidence type="ECO:0000259" key="13">
    <source>
        <dbReference type="Pfam" id="PF10385"/>
    </source>
</evidence>
<evidence type="ECO:0000256" key="7">
    <source>
        <dbReference type="RuleBase" id="RU000434"/>
    </source>
</evidence>
<feature type="domain" description="RNA polymerase Rpb2" evidence="10">
    <location>
        <begin position="1110"/>
        <end position="1184"/>
    </location>
</feature>
<dbReference type="Gene3D" id="2.40.50.150">
    <property type="match status" value="1"/>
</dbReference>
<dbReference type="InterPro" id="IPR037033">
    <property type="entry name" value="DNA-dir_RNAP_su2_hyb_sf"/>
</dbReference>
<dbReference type="GO" id="GO:0000428">
    <property type="term" value="C:DNA-directed RNA polymerase complex"/>
    <property type="evidence" value="ECO:0007669"/>
    <property type="project" value="UniProtKB-KW"/>
</dbReference>
<reference evidence="14 15" key="1">
    <citation type="submission" date="2019-06" db="EMBL/GenBank/DDBJ databases">
        <title>Mycoplasma sp. 2F1A isolated from ostrich.</title>
        <authorList>
            <person name="Spergser J."/>
        </authorList>
    </citation>
    <scope>NUCLEOTIDE SEQUENCE [LARGE SCALE GENOMIC DNA]</scope>
    <source>
        <strain evidence="14 15">2F1A</strain>
    </source>
</reference>
<accession>A0A5B7XV46</accession>
<evidence type="ECO:0000259" key="11">
    <source>
        <dbReference type="Pfam" id="PF04563"/>
    </source>
</evidence>
<dbReference type="PROSITE" id="PS01166">
    <property type="entry name" value="RNA_POL_BETA"/>
    <property type="match status" value="1"/>
</dbReference>
<dbReference type="InterPro" id="IPR007121">
    <property type="entry name" value="RNA_pol_bsu_CS"/>
</dbReference>
<dbReference type="InterPro" id="IPR037034">
    <property type="entry name" value="RNA_pol_Rpb2_2_sf"/>
</dbReference>
<dbReference type="SUPFAM" id="SSF64484">
    <property type="entry name" value="beta and beta-prime subunits of DNA dependent RNA-polymerase"/>
    <property type="match status" value="1"/>
</dbReference>
<dbReference type="Gene3D" id="2.40.50.100">
    <property type="match status" value="1"/>
</dbReference>
<dbReference type="Proteomes" id="UP000305457">
    <property type="component" value="Chromosome"/>
</dbReference>
<dbReference type="InterPro" id="IPR007641">
    <property type="entry name" value="RNA_pol_Rpb2_7"/>
</dbReference>
<evidence type="ECO:0000256" key="3">
    <source>
        <dbReference type="ARBA" id="ARBA00022695"/>
    </source>
</evidence>
<dbReference type="Gene3D" id="2.40.270.10">
    <property type="entry name" value="DNA-directed RNA polymerase, subunit 2, domain 6"/>
    <property type="match status" value="2"/>
</dbReference>
<dbReference type="InterPro" id="IPR015712">
    <property type="entry name" value="DNA-dir_RNA_pol_su2"/>
</dbReference>
<dbReference type="InterPro" id="IPR007120">
    <property type="entry name" value="DNA-dir_RNAP_su2_dom"/>
</dbReference>
<dbReference type="CDD" id="cd00653">
    <property type="entry name" value="RNA_pol_B_RPB2"/>
    <property type="match status" value="1"/>
</dbReference>
<dbReference type="Pfam" id="PF00562">
    <property type="entry name" value="RNA_pol_Rpb2_6"/>
    <property type="match status" value="1"/>
</dbReference>
<dbReference type="InterPro" id="IPR042107">
    <property type="entry name" value="DNA-dir_RNA_pol_bsu_ext_1_sf"/>
</dbReference>
<evidence type="ECO:0000256" key="8">
    <source>
        <dbReference type="RuleBase" id="RU363031"/>
    </source>
</evidence>
<evidence type="ECO:0000259" key="10">
    <source>
        <dbReference type="Pfam" id="PF04560"/>
    </source>
</evidence>
<evidence type="ECO:0000256" key="5">
    <source>
        <dbReference type="ARBA" id="ARBA00048552"/>
    </source>
</evidence>
<sequence>MNSKPTNYKLRKFGPITERRDYSVTKKSLELFDILKTSKSSFEKFVRERIEACLLDVYPIEAANQEVKLDYVKGSIRFEYPFKKITSESEEIRKCKAKGINFSLKVYAELRWELGETGETQTDEVLLGEIPYMTSGGSFIINGSEKVIVSQLIRSPGAYFGLSVRNKQSDDLFNKLEILPRIGSWLEISHRVTSSATDTVKVKIDKNKNVNLGTFLGAFGFEEKTIRELFGNSDVLDTTLRKDKFILEDYADKLELLKNCQDELFNTMRKGDRPTDSAKASLLPNTLFDKKRYNLSSTGRYMLNKKLSLVDRITNTYLAENLTIRNEDKPLFVKGEFIDLAKAKKIQELTENKNQLRLMSNIPGIDPKIVYYNLIDEKDEKDELEKRIRISKLLVYPTKKHMDEHPENPVLVIGNDPKSKETHLLISDIVAAINYYFNLLEGIGQDDDPDSLTNKRIVSVGELLEGQLATALIKFEKQTRERMGSKEASKVTAKNVTNNKIITTQFKQFFNSSKLSQFMDQINPLAEVSNKRRVTSLGPGGLNRDTAQFEVRDVHATHYGRICPIETPEGPNIGLILNYATYAEVDELGFLKTPYFKVENGVVQYDEIRYLTAAEEIGYSFAQSSVKVDENNRIVDQSLTIRRDYTYLTGTPEEIDFIEVSSKQIVSVAAAAIPFLENDDANRALMGSNMQRQAVPLLEAEAPFVATGIEADIAKYSSYNLVAKNAGVVTYVDGSKIHIKNQKDSTDKYTLRNFERSNQDTLIQQKPIVKVGQYVEKGDLLVDGSSFKDGEMALGKNVLVGFTTWNGYNFEDAVIINERLVKDDVYTSIHIEEQIIQFRTSRAGDDVLTANIPNVSKHSIRNLDENGIVRVGSEVLPGDVLVGRLSPKGEDNPSQEEKLLMAILSQRPSTTKDTSLKVKNGHHGTVTHVEILSRDNGDTLEEGVDKIVKVSIAQKRKIKVGDKMAGRHGNKGVISIVLPEEDMPYLEDGTPLDIMLNPQGVPSRMNIGQVLELHLGMAARKLGVKFVTPSFDGVKKQDIEAALEEAGLDKNGKQTLIDPITGRKFDKPISIGVMYMLKLNHMVDDKMHARSVGPYSLITQQPLGGKSQNGGQRFGEMETWAIESYGAANVLQEILTYKSDDIAGRNSLYSALVSGKELPDPGIPESFNVLSYELKGLGMKLELSEKTITDDMSVNTEQYFDFNEMGGDLNE</sequence>
<dbReference type="HAMAP" id="MF_01321">
    <property type="entry name" value="RNApol_bact_RpoB"/>
    <property type="match status" value="1"/>
</dbReference>
<comment type="subunit">
    <text evidence="6 8">The RNAP catalytic core consists of 2 alpha, 1 beta, 1 beta' and 1 omega subunit. When a sigma factor is associated with the core the holoenzyme is formed, which can initiate transcription.</text>
</comment>
<dbReference type="Pfam" id="PF04565">
    <property type="entry name" value="RNA_pol_Rpb2_3"/>
    <property type="match status" value="1"/>
</dbReference>
<dbReference type="EMBL" id="CP040825">
    <property type="protein sequence ID" value="QCZ36696.1"/>
    <property type="molecule type" value="Genomic_DNA"/>
</dbReference>
<feature type="domain" description="DNA-directed RNA polymerase beta subunit external 1" evidence="13">
    <location>
        <begin position="595"/>
        <end position="661"/>
    </location>
</feature>
<dbReference type="InterPro" id="IPR014724">
    <property type="entry name" value="RNA_pol_RPB2_OB-fold"/>
</dbReference>
<dbReference type="Gene3D" id="3.90.1100.10">
    <property type="match status" value="2"/>
</dbReference>
<evidence type="ECO:0000313" key="15">
    <source>
        <dbReference type="Proteomes" id="UP000305457"/>
    </source>
</evidence>
<dbReference type="GO" id="GO:0003899">
    <property type="term" value="F:DNA-directed RNA polymerase activity"/>
    <property type="evidence" value="ECO:0007669"/>
    <property type="project" value="UniProtKB-UniRule"/>
</dbReference>
<feature type="domain" description="DNA-directed RNA polymerase subunit 2 hybrid-binding" evidence="9">
    <location>
        <begin position="722"/>
        <end position="1108"/>
    </location>
</feature>